<evidence type="ECO:0000256" key="5">
    <source>
        <dbReference type="ARBA" id="ARBA00022801"/>
    </source>
</evidence>
<dbReference type="PANTHER" id="PTHR30616:SF2">
    <property type="entry name" value="PURINE NUCLEOSIDE PHOSPHORYLASE LACC1"/>
    <property type="match status" value="1"/>
</dbReference>
<dbReference type="AlphaFoldDB" id="A0A1R4GW61"/>
<dbReference type="PANTHER" id="PTHR30616">
    <property type="entry name" value="UNCHARACTERIZED PROTEIN YFIH"/>
    <property type="match status" value="1"/>
</dbReference>
<dbReference type="InterPro" id="IPR038371">
    <property type="entry name" value="Cu_polyphenol_OxRdtase_sf"/>
</dbReference>
<dbReference type="Pfam" id="PF02578">
    <property type="entry name" value="Cu-oxidase_4"/>
    <property type="match status" value="1"/>
</dbReference>
<proteinExistence type="inferred from homology"/>
<name>A0A1R4GW61_9GAMM</name>
<dbReference type="STRING" id="1945521.A1232T_01764"/>
<evidence type="ECO:0000256" key="9">
    <source>
        <dbReference type="ARBA" id="ARBA00049893"/>
    </source>
</evidence>
<evidence type="ECO:0000313" key="10">
    <source>
        <dbReference type="EMBL" id="SJM72486.1"/>
    </source>
</evidence>
<evidence type="ECO:0000256" key="3">
    <source>
        <dbReference type="ARBA" id="ARBA00022679"/>
    </source>
</evidence>
<dbReference type="GO" id="GO:0017061">
    <property type="term" value="F:S-methyl-5-thioadenosine phosphorylase activity"/>
    <property type="evidence" value="ECO:0007669"/>
    <property type="project" value="UniProtKB-EC"/>
</dbReference>
<gene>
    <name evidence="10" type="primary">yfiH</name>
    <name evidence="10" type="ORF">A1232T_01764</name>
</gene>
<keyword evidence="4" id="KW-0479">Metal-binding</keyword>
<reference evidence="10 11" key="1">
    <citation type="submission" date="2017-02" db="EMBL/GenBank/DDBJ databases">
        <authorList>
            <person name="Peterson S.W."/>
        </authorList>
    </citation>
    <scope>NUCLEOTIDE SEQUENCE [LARGE SCALE GENOMIC DNA]</scope>
    <source>
        <strain evidence="10">Psychrobacter_piechaudii</strain>
    </source>
</reference>
<evidence type="ECO:0000256" key="4">
    <source>
        <dbReference type="ARBA" id="ARBA00022723"/>
    </source>
</evidence>
<dbReference type="GO" id="GO:0005507">
    <property type="term" value="F:copper ion binding"/>
    <property type="evidence" value="ECO:0007669"/>
    <property type="project" value="TreeGrafter"/>
</dbReference>
<comment type="catalytic activity">
    <reaction evidence="1">
        <text>inosine + phosphate = alpha-D-ribose 1-phosphate + hypoxanthine</text>
        <dbReference type="Rhea" id="RHEA:27646"/>
        <dbReference type="ChEBI" id="CHEBI:17368"/>
        <dbReference type="ChEBI" id="CHEBI:17596"/>
        <dbReference type="ChEBI" id="CHEBI:43474"/>
        <dbReference type="ChEBI" id="CHEBI:57720"/>
        <dbReference type="EC" id="2.4.2.1"/>
    </reaction>
    <physiologicalReaction direction="left-to-right" evidence="1">
        <dbReference type="Rhea" id="RHEA:27647"/>
    </physiologicalReaction>
</comment>
<evidence type="ECO:0000313" key="11">
    <source>
        <dbReference type="Proteomes" id="UP000188357"/>
    </source>
</evidence>
<evidence type="ECO:0000256" key="6">
    <source>
        <dbReference type="ARBA" id="ARBA00022833"/>
    </source>
</evidence>
<evidence type="ECO:0000256" key="7">
    <source>
        <dbReference type="ARBA" id="ARBA00047989"/>
    </source>
</evidence>
<comment type="similarity">
    <text evidence="2">Belongs to the purine nucleoside phosphorylase YfiH/LACC1 family.</text>
</comment>
<dbReference type="InterPro" id="IPR011324">
    <property type="entry name" value="Cytotoxic_necrot_fac-like_cat"/>
</dbReference>
<dbReference type="CDD" id="cd16833">
    <property type="entry name" value="YfiH"/>
    <property type="match status" value="1"/>
</dbReference>
<accession>A0A1R4GW61</accession>
<keyword evidence="3" id="KW-0808">Transferase</keyword>
<sequence length="322" mass="35227">MTPNPITLNTSHEKPFQVLAHTDEILIIQTNAGADLAATDTQTAANKQKGQNNSYGGFNLGLHVNDDPAQVLHNRAQLLSLINEYLAQQNKGSGVEAIYWLSQIHSNQVIRIEDEYLDNLSLTPPAADALVTAKPNQALAIMTADCVPIVIYDPNSQQVAAIHAGWQGLANGVVFETYNELIKFQSLNSNSSSERGEAQPLQAWIGACITQPCYEVSYDVVDKLLLGCEKMGMKTEDVRSKIVAELEEANKAWLDLPRLAQLQLKQLGIAVEQSTILGDESKASPALACSYQDSSYYSYRRKTHLGEANTGRMALLIVKLNS</sequence>
<dbReference type="OrthoDB" id="4279at2"/>
<protein>
    <submittedName>
        <fullName evidence="10">Laccase domain protein YfiH</fullName>
    </submittedName>
</protein>
<dbReference type="EMBL" id="FUGE01000172">
    <property type="protein sequence ID" value="SJM72486.1"/>
    <property type="molecule type" value="Genomic_DNA"/>
</dbReference>
<comment type="catalytic activity">
    <reaction evidence="7">
        <text>adenosine + H2O + H(+) = inosine + NH4(+)</text>
        <dbReference type="Rhea" id="RHEA:24408"/>
        <dbReference type="ChEBI" id="CHEBI:15377"/>
        <dbReference type="ChEBI" id="CHEBI:15378"/>
        <dbReference type="ChEBI" id="CHEBI:16335"/>
        <dbReference type="ChEBI" id="CHEBI:17596"/>
        <dbReference type="ChEBI" id="CHEBI:28938"/>
        <dbReference type="EC" id="3.5.4.4"/>
    </reaction>
    <physiologicalReaction direction="left-to-right" evidence="7">
        <dbReference type="Rhea" id="RHEA:24409"/>
    </physiologicalReaction>
</comment>
<dbReference type="SUPFAM" id="SSF64438">
    <property type="entry name" value="CNF1/YfiH-like putative cysteine hydrolases"/>
    <property type="match status" value="1"/>
</dbReference>
<dbReference type="InterPro" id="IPR003730">
    <property type="entry name" value="Cu_polyphenol_OxRdtase"/>
</dbReference>
<keyword evidence="11" id="KW-1185">Reference proteome</keyword>
<comment type="catalytic activity">
    <reaction evidence="9">
        <text>S-methyl-5'-thioadenosine + phosphate = 5-(methylsulfanyl)-alpha-D-ribose 1-phosphate + adenine</text>
        <dbReference type="Rhea" id="RHEA:11852"/>
        <dbReference type="ChEBI" id="CHEBI:16708"/>
        <dbReference type="ChEBI" id="CHEBI:17509"/>
        <dbReference type="ChEBI" id="CHEBI:43474"/>
        <dbReference type="ChEBI" id="CHEBI:58533"/>
        <dbReference type="EC" id="2.4.2.28"/>
    </reaction>
    <physiologicalReaction direction="left-to-right" evidence="9">
        <dbReference type="Rhea" id="RHEA:11853"/>
    </physiologicalReaction>
</comment>
<organism evidence="10 11">
    <name type="scientific">Psychrobacter piechaudii</name>
    <dbReference type="NCBI Taxonomy" id="1945521"/>
    <lineage>
        <taxon>Bacteria</taxon>
        <taxon>Pseudomonadati</taxon>
        <taxon>Pseudomonadota</taxon>
        <taxon>Gammaproteobacteria</taxon>
        <taxon>Moraxellales</taxon>
        <taxon>Moraxellaceae</taxon>
        <taxon>Psychrobacter</taxon>
    </lineage>
</organism>
<comment type="catalytic activity">
    <reaction evidence="8">
        <text>adenosine + phosphate = alpha-D-ribose 1-phosphate + adenine</text>
        <dbReference type="Rhea" id="RHEA:27642"/>
        <dbReference type="ChEBI" id="CHEBI:16335"/>
        <dbReference type="ChEBI" id="CHEBI:16708"/>
        <dbReference type="ChEBI" id="CHEBI:43474"/>
        <dbReference type="ChEBI" id="CHEBI:57720"/>
        <dbReference type="EC" id="2.4.2.1"/>
    </reaction>
    <physiologicalReaction direction="left-to-right" evidence="8">
        <dbReference type="Rhea" id="RHEA:27643"/>
    </physiologicalReaction>
</comment>
<evidence type="ECO:0000256" key="2">
    <source>
        <dbReference type="ARBA" id="ARBA00007353"/>
    </source>
</evidence>
<keyword evidence="5" id="KW-0378">Hydrolase</keyword>
<evidence type="ECO:0000256" key="1">
    <source>
        <dbReference type="ARBA" id="ARBA00000553"/>
    </source>
</evidence>
<dbReference type="RefSeq" id="WP_077451468.1">
    <property type="nucleotide sequence ID" value="NZ_FUGE01000172.1"/>
</dbReference>
<dbReference type="Proteomes" id="UP000188357">
    <property type="component" value="Unassembled WGS sequence"/>
</dbReference>
<keyword evidence="6" id="KW-0862">Zinc</keyword>
<dbReference type="GO" id="GO:0016787">
    <property type="term" value="F:hydrolase activity"/>
    <property type="evidence" value="ECO:0007669"/>
    <property type="project" value="UniProtKB-KW"/>
</dbReference>
<dbReference type="Gene3D" id="3.60.140.10">
    <property type="entry name" value="CNF1/YfiH-like putative cysteine hydrolases"/>
    <property type="match status" value="1"/>
</dbReference>
<evidence type="ECO:0000256" key="8">
    <source>
        <dbReference type="ARBA" id="ARBA00048968"/>
    </source>
</evidence>